<evidence type="ECO:0000256" key="1">
    <source>
        <dbReference type="SAM" id="Phobius"/>
    </source>
</evidence>
<reference evidence="2 3" key="1">
    <citation type="submission" date="2020-08" db="EMBL/GenBank/DDBJ databases">
        <title>Genome sequencing of Purple Non-Sulfur Bacteria from various extreme environments.</title>
        <authorList>
            <person name="Mayer M."/>
        </authorList>
    </citation>
    <scope>NUCLEOTIDE SEQUENCE [LARGE SCALE GENOMIC DNA]</scope>
    <source>
        <strain evidence="2 3">2761</strain>
    </source>
</reference>
<protein>
    <recommendedName>
        <fullName evidence="4">Molybdenum ABC transporter permease</fullName>
    </recommendedName>
</protein>
<accession>A0A840G0P0</accession>
<comment type="caution">
    <text evidence="2">The sequence shown here is derived from an EMBL/GenBank/DDBJ whole genome shotgun (WGS) entry which is preliminary data.</text>
</comment>
<dbReference type="OrthoDB" id="1376305at2"/>
<dbReference type="EMBL" id="JACIGE010000008">
    <property type="protein sequence ID" value="MBB4247967.1"/>
    <property type="molecule type" value="Genomic_DNA"/>
</dbReference>
<keyword evidence="1" id="KW-0472">Membrane</keyword>
<organism evidence="2 3">
    <name type="scientific">Rhodocyclus tenuis</name>
    <name type="common">Rhodospirillum tenue</name>
    <dbReference type="NCBI Taxonomy" id="1066"/>
    <lineage>
        <taxon>Bacteria</taxon>
        <taxon>Pseudomonadati</taxon>
        <taxon>Pseudomonadota</taxon>
        <taxon>Betaproteobacteria</taxon>
        <taxon>Rhodocyclales</taxon>
        <taxon>Rhodocyclaceae</taxon>
        <taxon>Rhodocyclus</taxon>
    </lineage>
</organism>
<evidence type="ECO:0000313" key="2">
    <source>
        <dbReference type="EMBL" id="MBB4247967.1"/>
    </source>
</evidence>
<sequence length="79" mass="8368">MTAAIAIFAGLLIAAGLTGLQWIDRRQFGRRNAHGVQVFASYEASQRAHFIEGLVGVISRAAVLLSLALFIGAGLVAWS</sequence>
<dbReference type="Proteomes" id="UP000587070">
    <property type="component" value="Unassembled WGS sequence"/>
</dbReference>
<gene>
    <name evidence="2" type="ORF">GGD90_002353</name>
</gene>
<keyword evidence="3" id="KW-1185">Reference proteome</keyword>
<evidence type="ECO:0008006" key="4">
    <source>
        <dbReference type="Google" id="ProtNLM"/>
    </source>
</evidence>
<dbReference type="AlphaFoldDB" id="A0A840G0P0"/>
<keyword evidence="1" id="KW-0812">Transmembrane</keyword>
<feature type="transmembrane region" description="Helical" evidence="1">
    <location>
        <begin position="57"/>
        <end position="78"/>
    </location>
</feature>
<evidence type="ECO:0000313" key="3">
    <source>
        <dbReference type="Proteomes" id="UP000587070"/>
    </source>
</evidence>
<dbReference type="RefSeq" id="WP_153116895.1">
    <property type="nucleotide sequence ID" value="NZ_JACIGE010000008.1"/>
</dbReference>
<name>A0A840G0P0_RHOTE</name>
<proteinExistence type="predicted"/>
<keyword evidence="1" id="KW-1133">Transmembrane helix</keyword>